<dbReference type="AlphaFoldDB" id="B9S4A4"/>
<dbReference type="PIRSF" id="PIRSF017302">
    <property type="entry name" value="Gltscr2"/>
    <property type="match status" value="1"/>
</dbReference>
<organism evidence="8 9">
    <name type="scientific">Ricinus communis</name>
    <name type="common">Castor bean</name>
    <dbReference type="NCBI Taxonomy" id="3988"/>
    <lineage>
        <taxon>Eukaryota</taxon>
        <taxon>Viridiplantae</taxon>
        <taxon>Streptophyta</taxon>
        <taxon>Embryophyta</taxon>
        <taxon>Tracheophyta</taxon>
        <taxon>Spermatophyta</taxon>
        <taxon>Magnoliopsida</taxon>
        <taxon>eudicotyledons</taxon>
        <taxon>Gunneridae</taxon>
        <taxon>Pentapetalae</taxon>
        <taxon>rosids</taxon>
        <taxon>fabids</taxon>
        <taxon>Malpighiales</taxon>
        <taxon>Euphorbiaceae</taxon>
        <taxon>Acalyphoideae</taxon>
        <taxon>Acalypheae</taxon>
        <taxon>Ricinus</taxon>
    </lineage>
</organism>
<dbReference type="eggNOG" id="KOG2823">
    <property type="taxonomic scope" value="Eukaryota"/>
</dbReference>
<feature type="region of interest" description="Disordered" evidence="7">
    <location>
        <begin position="86"/>
        <end position="120"/>
    </location>
</feature>
<gene>
    <name evidence="8" type="ORF">RCOM_0688720</name>
</gene>
<evidence type="ECO:0000256" key="4">
    <source>
        <dbReference type="ARBA" id="ARBA00023242"/>
    </source>
</evidence>
<keyword evidence="9" id="KW-1185">Reference proteome</keyword>
<sequence>MGKKPKSSRKGKKAWRANISTEDIDNFIEKSTKDSLSGGSLSHVPTESLFFVDKSKDLSVRRKIEKHREKVLRCDSVLQKNPFVQVVPSSNQKKGKKKKIKKTQIDSEQKDGAKEDGAIQDSGMVDLWGNEGECDNKTRKISNPSVIPAVEVVPPGCSYNPSFEAHQDSLAQAVAEEMQKVYQSELGPQPVPLTVPAEHQAINEEDMYFLEADDGDDDEDNLIENEDAEKRRFLNSNDYCNDIGFILMMPSLFCSELYLCFLAIDVFPIPIDSIMSTKTKRVTRVEFNRRARLKEQKRKEAEAKKKDGVSKEIDSLTDIIKEIAKEDEEKNKRHIRRIVAKEERLKTRPSRLGKHKFEPAPPQVLLTEEITGSLRKLKGCCTLLRDRFKSLEKRGLIAPMAKNRRSVKFFSVNSFLLLAKAGRSPSWFMSEPL</sequence>
<evidence type="ECO:0000256" key="1">
    <source>
        <dbReference type="ARBA" id="ARBA00008838"/>
    </source>
</evidence>
<evidence type="ECO:0000313" key="9">
    <source>
        <dbReference type="Proteomes" id="UP000008311"/>
    </source>
</evidence>
<feature type="compositionally biased region" description="Basic residues" evidence="7">
    <location>
        <begin position="93"/>
        <end position="102"/>
    </location>
</feature>
<dbReference type="GO" id="GO:0005730">
    <property type="term" value="C:nucleolus"/>
    <property type="evidence" value="ECO:0000318"/>
    <property type="project" value="GO_Central"/>
</dbReference>
<feature type="coiled-coil region" evidence="6">
    <location>
        <begin position="284"/>
        <end position="344"/>
    </location>
</feature>
<evidence type="ECO:0000256" key="3">
    <source>
        <dbReference type="ARBA" id="ARBA00022517"/>
    </source>
</evidence>
<keyword evidence="4 5" id="KW-0539">Nucleus</keyword>
<dbReference type="InterPro" id="IPR011687">
    <property type="entry name" value="Nop53/GLTSCR2"/>
</dbReference>
<evidence type="ECO:0000313" key="8">
    <source>
        <dbReference type="EMBL" id="EEF41532.1"/>
    </source>
</evidence>
<dbReference type="GO" id="GO:0008097">
    <property type="term" value="F:5S rRNA binding"/>
    <property type="evidence" value="ECO:0000318"/>
    <property type="project" value="GO_Central"/>
</dbReference>
<proteinExistence type="inferred from homology"/>
<evidence type="ECO:0000256" key="5">
    <source>
        <dbReference type="PIRNR" id="PIRNR017302"/>
    </source>
</evidence>
<dbReference type="GO" id="GO:0005654">
    <property type="term" value="C:nucleoplasm"/>
    <property type="evidence" value="ECO:0007669"/>
    <property type="project" value="UniProtKB-SubCell"/>
</dbReference>
<protein>
    <recommendedName>
        <fullName evidence="2 5">Ribosome biogenesis protein NOP53</fullName>
    </recommendedName>
</protein>
<comment type="similarity">
    <text evidence="1 5">Belongs to the NOP53 family.</text>
</comment>
<dbReference type="PANTHER" id="PTHR14211">
    <property type="entry name" value="GLIOMA SUPPRESSOR CANDIDATE REGION GENE 2"/>
    <property type="match status" value="1"/>
</dbReference>
<dbReference type="STRING" id="3988.B9S4A4"/>
<dbReference type="PANTHER" id="PTHR14211:SF7">
    <property type="entry name" value="RIBOSOME BIOGENESIS PROTEIN NOP53"/>
    <property type="match status" value="1"/>
</dbReference>
<comment type="function">
    <text evidence="5">May play a role in ribosome biogenesis.</text>
</comment>
<dbReference type="Proteomes" id="UP000008311">
    <property type="component" value="Unassembled WGS sequence"/>
</dbReference>
<comment type="subcellular location">
    <subcellularLocation>
        <location evidence="5">Nucleus</location>
        <location evidence="5">Nucleolus</location>
    </subcellularLocation>
    <subcellularLocation>
        <location evidence="5">Nucleus</location>
        <location evidence="5">Nucleoplasm</location>
    </subcellularLocation>
</comment>
<dbReference type="Pfam" id="PF07767">
    <property type="entry name" value="Nop53"/>
    <property type="match status" value="2"/>
</dbReference>
<feature type="compositionally biased region" description="Basic and acidic residues" evidence="7">
    <location>
        <begin position="103"/>
        <end position="117"/>
    </location>
</feature>
<keyword evidence="6" id="KW-0175">Coiled coil</keyword>
<evidence type="ECO:0000256" key="7">
    <source>
        <dbReference type="SAM" id="MobiDB-lite"/>
    </source>
</evidence>
<name>B9S4A4_RICCO</name>
<dbReference type="InParanoid" id="B9S4A4"/>
<evidence type="ECO:0000256" key="2">
    <source>
        <dbReference type="ARBA" id="ARBA00018339"/>
    </source>
</evidence>
<evidence type="ECO:0000256" key="6">
    <source>
        <dbReference type="SAM" id="Coils"/>
    </source>
</evidence>
<dbReference type="GO" id="GO:0000027">
    <property type="term" value="P:ribosomal large subunit assembly"/>
    <property type="evidence" value="ECO:0000318"/>
    <property type="project" value="GO_Central"/>
</dbReference>
<reference evidence="9" key="1">
    <citation type="journal article" date="2010" name="Nat. Biotechnol.">
        <title>Draft genome sequence of the oilseed species Ricinus communis.</title>
        <authorList>
            <person name="Chan A.P."/>
            <person name="Crabtree J."/>
            <person name="Zhao Q."/>
            <person name="Lorenzi H."/>
            <person name="Orvis J."/>
            <person name="Puiu D."/>
            <person name="Melake-Berhan A."/>
            <person name="Jones K.M."/>
            <person name="Redman J."/>
            <person name="Chen G."/>
            <person name="Cahoon E.B."/>
            <person name="Gedil M."/>
            <person name="Stanke M."/>
            <person name="Haas B.J."/>
            <person name="Wortman J.R."/>
            <person name="Fraser-Liggett C.M."/>
            <person name="Ravel J."/>
            <person name="Rabinowicz P.D."/>
        </authorList>
    </citation>
    <scope>NUCLEOTIDE SEQUENCE [LARGE SCALE GENOMIC DNA]</scope>
    <source>
        <strain evidence="9">cv. Hale</strain>
    </source>
</reference>
<dbReference type="GO" id="GO:0006364">
    <property type="term" value="P:rRNA processing"/>
    <property type="evidence" value="ECO:0000318"/>
    <property type="project" value="GO_Central"/>
</dbReference>
<accession>B9S4A4</accession>
<keyword evidence="3 5" id="KW-0690">Ribosome biogenesis</keyword>
<dbReference type="FunCoup" id="B9S4A4">
    <property type="interactions" value="2399"/>
</dbReference>
<dbReference type="EMBL" id="EQ973864">
    <property type="protein sequence ID" value="EEF41532.1"/>
    <property type="molecule type" value="Genomic_DNA"/>
</dbReference>